<comment type="caution">
    <text evidence="2">The sequence shown here is derived from an EMBL/GenBank/DDBJ whole genome shotgun (WGS) entry which is preliminary data.</text>
</comment>
<reference evidence="2 3" key="1">
    <citation type="submission" date="2024-07" db="EMBL/GenBank/DDBJ databases">
        <authorList>
            <person name="Akdeniz Z."/>
        </authorList>
    </citation>
    <scope>NUCLEOTIDE SEQUENCE [LARGE SCALE GENOMIC DNA]</scope>
</reference>
<protein>
    <submittedName>
        <fullName evidence="2">Hypothetical_protein</fullName>
    </submittedName>
</protein>
<feature type="region of interest" description="Disordered" evidence="1">
    <location>
        <begin position="18"/>
        <end position="40"/>
    </location>
</feature>
<evidence type="ECO:0000313" key="3">
    <source>
        <dbReference type="Proteomes" id="UP001642409"/>
    </source>
</evidence>
<sequence length="203" mass="24220">MKYKDMQIIKNQQQKVWEQGKKAKPKATLDRTGSEQPSTIEDMEHERVRKIIKNKEQHAQPNPTYYKKDAQKFVQVWLVTYKLQDIIILFFLRYYVLRDGYNSSQNRIFMRYSIKEYRNGEPKELSTDTCLDMNKDFNTLQVLVYQFYDLQMKIDVKQVLSCLTLMIKSLLIMSSIGFNNNNSLLQTVLLLQLEIKLICKREK</sequence>
<gene>
    <name evidence="2" type="ORF">HINF_LOCUS4984</name>
</gene>
<dbReference type="EMBL" id="CAXDID020000009">
    <property type="protein sequence ID" value="CAL5978837.1"/>
    <property type="molecule type" value="Genomic_DNA"/>
</dbReference>
<evidence type="ECO:0000313" key="2">
    <source>
        <dbReference type="EMBL" id="CAL5978837.1"/>
    </source>
</evidence>
<organism evidence="2 3">
    <name type="scientific">Hexamita inflata</name>
    <dbReference type="NCBI Taxonomy" id="28002"/>
    <lineage>
        <taxon>Eukaryota</taxon>
        <taxon>Metamonada</taxon>
        <taxon>Diplomonadida</taxon>
        <taxon>Hexamitidae</taxon>
        <taxon>Hexamitinae</taxon>
        <taxon>Hexamita</taxon>
    </lineage>
</organism>
<accession>A0ABP1GW63</accession>
<evidence type="ECO:0000256" key="1">
    <source>
        <dbReference type="SAM" id="MobiDB-lite"/>
    </source>
</evidence>
<name>A0ABP1GW63_9EUKA</name>
<proteinExistence type="predicted"/>
<dbReference type="Proteomes" id="UP001642409">
    <property type="component" value="Unassembled WGS sequence"/>
</dbReference>
<keyword evidence="3" id="KW-1185">Reference proteome</keyword>